<keyword evidence="2" id="KW-1185">Reference proteome</keyword>
<accession>A0A2R6X601</accession>
<sequence length="106" mass="11687">MSSSGLPGRTGTLHSRSERVGLISARHTILLNSIADRACHEAPSWLTSEATHHGGLRNASWARQSPSPRSAFMPAFRTLRQSSIGSTLYILHRSCSFPRLWFKSPS</sequence>
<evidence type="ECO:0000313" key="1">
    <source>
        <dbReference type="EMBL" id="PTQ41530.1"/>
    </source>
</evidence>
<organism evidence="1 2">
    <name type="scientific">Marchantia polymorpha</name>
    <name type="common">Common liverwort</name>
    <name type="synonym">Marchantia aquatica</name>
    <dbReference type="NCBI Taxonomy" id="3197"/>
    <lineage>
        <taxon>Eukaryota</taxon>
        <taxon>Viridiplantae</taxon>
        <taxon>Streptophyta</taxon>
        <taxon>Embryophyta</taxon>
        <taxon>Marchantiophyta</taxon>
        <taxon>Marchantiopsida</taxon>
        <taxon>Marchantiidae</taxon>
        <taxon>Marchantiales</taxon>
        <taxon>Marchantiaceae</taxon>
        <taxon>Marchantia</taxon>
    </lineage>
</organism>
<gene>
    <name evidence="1" type="ORF">MARPO_0034s0110</name>
</gene>
<dbReference type="Gramene" id="Mp6g04080.1">
    <property type="protein sequence ID" value="Mp6g04080.1.cds1"/>
    <property type="gene ID" value="Mp6g04080"/>
</dbReference>
<reference evidence="2" key="1">
    <citation type="journal article" date="2017" name="Cell">
        <title>Insights into land plant evolution garnered from the Marchantia polymorpha genome.</title>
        <authorList>
            <person name="Bowman J.L."/>
            <person name="Kohchi T."/>
            <person name="Yamato K.T."/>
            <person name="Jenkins J."/>
            <person name="Shu S."/>
            <person name="Ishizaki K."/>
            <person name="Yamaoka S."/>
            <person name="Nishihama R."/>
            <person name="Nakamura Y."/>
            <person name="Berger F."/>
            <person name="Adam C."/>
            <person name="Aki S.S."/>
            <person name="Althoff F."/>
            <person name="Araki T."/>
            <person name="Arteaga-Vazquez M.A."/>
            <person name="Balasubrmanian S."/>
            <person name="Barry K."/>
            <person name="Bauer D."/>
            <person name="Boehm C.R."/>
            <person name="Briginshaw L."/>
            <person name="Caballero-Perez J."/>
            <person name="Catarino B."/>
            <person name="Chen F."/>
            <person name="Chiyoda S."/>
            <person name="Chovatia M."/>
            <person name="Davies K.M."/>
            <person name="Delmans M."/>
            <person name="Demura T."/>
            <person name="Dierschke T."/>
            <person name="Dolan L."/>
            <person name="Dorantes-Acosta A.E."/>
            <person name="Eklund D.M."/>
            <person name="Florent S.N."/>
            <person name="Flores-Sandoval E."/>
            <person name="Fujiyama A."/>
            <person name="Fukuzawa H."/>
            <person name="Galik B."/>
            <person name="Grimanelli D."/>
            <person name="Grimwood J."/>
            <person name="Grossniklaus U."/>
            <person name="Hamada T."/>
            <person name="Haseloff J."/>
            <person name="Hetherington A.J."/>
            <person name="Higo A."/>
            <person name="Hirakawa Y."/>
            <person name="Hundley H.N."/>
            <person name="Ikeda Y."/>
            <person name="Inoue K."/>
            <person name="Inoue S.I."/>
            <person name="Ishida S."/>
            <person name="Jia Q."/>
            <person name="Kakita M."/>
            <person name="Kanazawa T."/>
            <person name="Kawai Y."/>
            <person name="Kawashima T."/>
            <person name="Kennedy M."/>
            <person name="Kinose K."/>
            <person name="Kinoshita T."/>
            <person name="Kohara Y."/>
            <person name="Koide E."/>
            <person name="Komatsu K."/>
            <person name="Kopischke S."/>
            <person name="Kubo M."/>
            <person name="Kyozuka J."/>
            <person name="Lagercrantz U."/>
            <person name="Lin S.S."/>
            <person name="Lindquist E."/>
            <person name="Lipzen A.M."/>
            <person name="Lu C.W."/>
            <person name="De Luna E."/>
            <person name="Martienssen R.A."/>
            <person name="Minamino N."/>
            <person name="Mizutani M."/>
            <person name="Mizutani M."/>
            <person name="Mochizuki N."/>
            <person name="Monte I."/>
            <person name="Mosher R."/>
            <person name="Nagasaki H."/>
            <person name="Nakagami H."/>
            <person name="Naramoto S."/>
            <person name="Nishitani K."/>
            <person name="Ohtani M."/>
            <person name="Okamoto T."/>
            <person name="Okumura M."/>
            <person name="Phillips J."/>
            <person name="Pollak B."/>
            <person name="Reinders A."/>
            <person name="Rovekamp M."/>
            <person name="Sano R."/>
            <person name="Sawa S."/>
            <person name="Schmid M.W."/>
            <person name="Shirakawa M."/>
            <person name="Solano R."/>
            <person name="Spunde A."/>
            <person name="Suetsugu N."/>
            <person name="Sugano S."/>
            <person name="Sugiyama A."/>
            <person name="Sun R."/>
            <person name="Suzuki Y."/>
            <person name="Takenaka M."/>
            <person name="Takezawa D."/>
            <person name="Tomogane H."/>
            <person name="Tsuzuki M."/>
            <person name="Ueda T."/>
            <person name="Umeda M."/>
            <person name="Ward J.M."/>
            <person name="Watanabe Y."/>
            <person name="Yazaki K."/>
            <person name="Yokoyama R."/>
            <person name="Yoshitake Y."/>
            <person name="Yotsui I."/>
            <person name="Zachgo S."/>
            <person name="Schmutz J."/>
        </authorList>
    </citation>
    <scope>NUCLEOTIDE SEQUENCE [LARGE SCALE GENOMIC DNA]</scope>
    <source>
        <strain evidence="2">Tak-1</strain>
    </source>
</reference>
<protein>
    <submittedName>
        <fullName evidence="1">Uncharacterized protein</fullName>
    </submittedName>
</protein>
<dbReference type="EMBL" id="KZ772706">
    <property type="protein sequence ID" value="PTQ41530.1"/>
    <property type="molecule type" value="Genomic_DNA"/>
</dbReference>
<proteinExistence type="predicted"/>
<evidence type="ECO:0000313" key="2">
    <source>
        <dbReference type="Proteomes" id="UP000244005"/>
    </source>
</evidence>
<name>A0A2R6X601_MARPO</name>
<dbReference type="Proteomes" id="UP000244005">
    <property type="component" value="Unassembled WGS sequence"/>
</dbReference>
<dbReference type="AlphaFoldDB" id="A0A2R6X601"/>